<keyword evidence="2" id="KW-1185">Reference proteome</keyword>
<evidence type="ECO:0000313" key="1">
    <source>
        <dbReference type="EMBL" id="GFT23411.1"/>
    </source>
</evidence>
<accession>A0A8X6NMD5</accession>
<dbReference type="AlphaFoldDB" id="A0A8X6NMD5"/>
<gene>
    <name evidence="1" type="ORF">NPIL_638761</name>
</gene>
<name>A0A8X6NMD5_NEPPI</name>
<organism evidence="1 2">
    <name type="scientific">Nephila pilipes</name>
    <name type="common">Giant wood spider</name>
    <name type="synonym">Nephila maculata</name>
    <dbReference type="NCBI Taxonomy" id="299642"/>
    <lineage>
        <taxon>Eukaryota</taxon>
        <taxon>Metazoa</taxon>
        <taxon>Ecdysozoa</taxon>
        <taxon>Arthropoda</taxon>
        <taxon>Chelicerata</taxon>
        <taxon>Arachnida</taxon>
        <taxon>Araneae</taxon>
        <taxon>Araneomorphae</taxon>
        <taxon>Entelegynae</taxon>
        <taxon>Araneoidea</taxon>
        <taxon>Nephilidae</taxon>
        <taxon>Nephila</taxon>
    </lineage>
</organism>
<proteinExistence type="predicted"/>
<protein>
    <submittedName>
        <fullName evidence="1">Uncharacterized protein</fullName>
    </submittedName>
</protein>
<dbReference type="OrthoDB" id="6429785at2759"/>
<dbReference type="Proteomes" id="UP000887013">
    <property type="component" value="Unassembled WGS sequence"/>
</dbReference>
<sequence>MRSTYQDELLSKIKTKYERNNCFLDIPDKPGRETVAAFHLFTGHDCLAAHLYRIGILIETACPQCDKRNEPMDKYHLHTCGTLSTEMRNH</sequence>
<evidence type="ECO:0000313" key="2">
    <source>
        <dbReference type="Proteomes" id="UP000887013"/>
    </source>
</evidence>
<reference evidence="1" key="1">
    <citation type="submission" date="2020-08" db="EMBL/GenBank/DDBJ databases">
        <title>Multicomponent nature underlies the extraordinary mechanical properties of spider dragline silk.</title>
        <authorList>
            <person name="Kono N."/>
            <person name="Nakamura H."/>
            <person name="Mori M."/>
            <person name="Yoshida Y."/>
            <person name="Ohtoshi R."/>
            <person name="Malay A.D."/>
            <person name="Moran D.A.P."/>
            <person name="Tomita M."/>
            <person name="Numata K."/>
            <person name="Arakawa K."/>
        </authorList>
    </citation>
    <scope>NUCLEOTIDE SEQUENCE</scope>
</reference>
<dbReference type="EMBL" id="BMAW01106253">
    <property type="protein sequence ID" value="GFT23411.1"/>
    <property type="molecule type" value="Genomic_DNA"/>
</dbReference>
<comment type="caution">
    <text evidence="1">The sequence shown here is derived from an EMBL/GenBank/DDBJ whole genome shotgun (WGS) entry which is preliminary data.</text>
</comment>